<evidence type="ECO:0000256" key="3">
    <source>
        <dbReference type="ARBA" id="ARBA00022618"/>
    </source>
</evidence>
<reference evidence="11 12" key="1">
    <citation type="submission" date="2016-10" db="EMBL/GenBank/DDBJ databases">
        <title>The High Quality Genome of Vibrio splendidus K08M4.</title>
        <authorList>
            <person name="Wendling C."/>
            <person name="Chibani C.M."/>
            <person name="Hertel R."/>
            <person name="Sproer C."/>
            <person name="Bunk B."/>
            <person name="Overmann J."/>
            <person name="Roth O."/>
            <person name="Liesegang H."/>
        </authorList>
    </citation>
    <scope>NUCLEOTIDE SEQUENCE [LARGE SCALE GENOMIC DNA]</scope>
    <source>
        <strain evidence="11 12">K08M4</strain>
    </source>
</reference>
<keyword evidence="1 8" id="KW-1003">Cell membrane</keyword>
<accession>A0AA34TQ48</accession>
<dbReference type="AlphaFoldDB" id="A0AA34TQ48"/>
<evidence type="ECO:0000313" key="11">
    <source>
        <dbReference type="EMBL" id="ARP38919.1"/>
    </source>
</evidence>
<dbReference type="EMBL" id="CP017916">
    <property type="protein sequence ID" value="ARP38919.1"/>
    <property type="molecule type" value="Genomic_DNA"/>
</dbReference>
<comment type="similarity">
    <text evidence="8 9">Belongs to the ZipA family.</text>
</comment>
<dbReference type="NCBIfam" id="TIGR02205">
    <property type="entry name" value="septum_zipA"/>
    <property type="match status" value="1"/>
</dbReference>
<dbReference type="KEGG" id="vsy:K08M4_21860"/>
<feature type="transmembrane region" description="Helical" evidence="8">
    <location>
        <begin position="6"/>
        <end position="25"/>
    </location>
</feature>
<dbReference type="PANTHER" id="PTHR38685:SF1">
    <property type="entry name" value="CELL DIVISION PROTEIN ZIPA"/>
    <property type="match status" value="1"/>
</dbReference>
<feature type="domain" description="ZipA C-terminal FtsZ-binding" evidence="10">
    <location>
        <begin position="239"/>
        <end position="369"/>
    </location>
</feature>
<keyword evidence="2 8" id="KW-0997">Cell inner membrane</keyword>
<dbReference type="SMART" id="SM00771">
    <property type="entry name" value="ZipA_C"/>
    <property type="match status" value="1"/>
</dbReference>
<dbReference type="PANTHER" id="PTHR38685">
    <property type="entry name" value="CELL DIVISION PROTEIN ZIPA"/>
    <property type="match status" value="1"/>
</dbReference>
<evidence type="ECO:0000256" key="1">
    <source>
        <dbReference type="ARBA" id="ARBA00022475"/>
    </source>
</evidence>
<dbReference type="GO" id="GO:0005886">
    <property type="term" value="C:plasma membrane"/>
    <property type="evidence" value="ECO:0007669"/>
    <property type="project" value="UniProtKB-SubCell"/>
</dbReference>
<dbReference type="InterPro" id="IPR007449">
    <property type="entry name" value="ZipA_FtsZ-bd_C"/>
</dbReference>
<evidence type="ECO:0000256" key="2">
    <source>
        <dbReference type="ARBA" id="ARBA00022519"/>
    </source>
</evidence>
<evidence type="ECO:0000256" key="8">
    <source>
        <dbReference type="HAMAP-Rule" id="MF_00509"/>
    </source>
</evidence>
<dbReference type="GO" id="GO:0032153">
    <property type="term" value="C:cell division site"/>
    <property type="evidence" value="ECO:0007669"/>
    <property type="project" value="UniProtKB-UniRule"/>
</dbReference>
<evidence type="ECO:0000256" key="4">
    <source>
        <dbReference type="ARBA" id="ARBA00022692"/>
    </source>
</evidence>
<proteinExistence type="inferred from homology"/>
<dbReference type="GO" id="GO:0000917">
    <property type="term" value="P:division septum assembly"/>
    <property type="evidence" value="ECO:0007669"/>
    <property type="project" value="TreeGrafter"/>
</dbReference>
<organism evidence="11 12">
    <name type="scientific">Vibrio syngnathi</name>
    <dbReference type="NCBI Taxonomy" id="3034029"/>
    <lineage>
        <taxon>Bacteria</taxon>
        <taxon>Pseudomonadati</taxon>
        <taxon>Pseudomonadota</taxon>
        <taxon>Gammaproteobacteria</taxon>
        <taxon>Vibrionales</taxon>
        <taxon>Vibrionaceae</taxon>
        <taxon>Vibrio</taxon>
    </lineage>
</organism>
<evidence type="ECO:0000256" key="7">
    <source>
        <dbReference type="ARBA" id="ARBA00023306"/>
    </source>
</evidence>
<evidence type="ECO:0000259" key="10">
    <source>
        <dbReference type="SMART" id="SM00771"/>
    </source>
</evidence>
<keyword evidence="6 8" id="KW-0472">Membrane</keyword>
<dbReference type="SUPFAM" id="SSF64383">
    <property type="entry name" value="Cell-division protein ZipA, C-terminal domain"/>
    <property type="match status" value="1"/>
</dbReference>
<keyword evidence="4 8" id="KW-0812">Transmembrane</keyword>
<evidence type="ECO:0000256" key="5">
    <source>
        <dbReference type="ARBA" id="ARBA00022989"/>
    </source>
</evidence>
<gene>
    <name evidence="8 11" type="primary">zipA</name>
    <name evidence="11" type="ORF">K08M4_21860</name>
</gene>
<comment type="subcellular location">
    <subcellularLocation>
        <location evidence="8">Cell inner membrane</location>
        <topology evidence="8">Single-pass type I membrane protein</topology>
    </subcellularLocation>
    <text evidence="8">Localizes to the Z ring in an FtsZ-dependent manner.</text>
</comment>
<name>A0AA34TQ48_9VIBR</name>
<keyword evidence="12" id="KW-1185">Reference proteome</keyword>
<comment type="subunit">
    <text evidence="8">Interacts with FtsZ via their C-terminal domains.</text>
</comment>
<protein>
    <recommendedName>
        <fullName evidence="8 9">Cell division protein ZipA</fullName>
    </recommendedName>
</protein>
<evidence type="ECO:0000256" key="6">
    <source>
        <dbReference type="ARBA" id="ARBA00023136"/>
    </source>
</evidence>
<dbReference type="GO" id="GO:0043093">
    <property type="term" value="P:FtsZ-dependent cytokinesis"/>
    <property type="evidence" value="ECO:0007669"/>
    <property type="project" value="UniProtKB-UniRule"/>
</dbReference>
<evidence type="ECO:0000256" key="9">
    <source>
        <dbReference type="RuleBase" id="RU003612"/>
    </source>
</evidence>
<dbReference type="Proteomes" id="UP000194136">
    <property type="component" value="Chromosome 1"/>
</dbReference>
<sequence>MQELRFVLIIVGALAIAALLFHGLWTSKKEGKAKFGDKPLGKLDNDSLDEAETLPNRSFAPEDDFEIIRKERKEPDFAVSPSATDPLIDSDPLTAPQVKEAHEDEIELNDLPSFSVEDPIKVEDELEVLKEEKVVEPEVPSFELTDEQKENHAGFKEQYGSFEEASDAVTDPLLSSEGLTPSEPFIGKEVVAAQSGISVEETKLDKAANLAEEANLAGGTKLDEAAKLDDKNSSDEDLGLDVIVLNVHCAGEIPFVGTELFRSMENNGLAYGEMSIYHCFAQASDEPKVIFSVANMMQPGTLEHDDPADFTTKGISFFMTLPCYGQADQNFNVMLSAAQKIADDMGGNVLDESRNLMTPNRLSDYRKQIRDFMTSANA</sequence>
<dbReference type="RefSeq" id="WP_086049870.1">
    <property type="nucleotide sequence ID" value="NZ_CP017916.1"/>
</dbReference>
<dbReference type="HAMAP" id="MF_00509">
    <property type="entry name" value="ZipA"/>
    <property type="match status" value="1"/>
</dbReference>
<dbReference type="InterPro" id="IPR036765">
    <property type="entry name" value="ZipA_FtsZ-bd_C_sf"/>
</dbReference>
<evidence type="ECO:0000313" key="12">
    <source>
        <dbReference type="Proteomes" id="UP000194136"/>
    </source>
</evidence>
<comment type="function">
    <text evidence="8 9">Essential cell division protein that stabilizes the FtsZ protofilaments by cross-linking them and that serves as a cytoplasmic membrane anchor for the Z ring. Also required for the recruitment to the septal ring of downstream cell division proteins.</text>
</comment>
<dbReference type="Pfam" id="PF04354">
    <property type="entry name" value="ZipA_C"/>
    <property type="match status" value="1"/>
</dbReference>
<keyword evidence="5 8" id="KW-1133">Transmembrane helix</keyword>
<keyword evidence="3 8" id="KW-0132">Cell division</keyword>
<dbReference type="InterPro" id="IPR011919">
    <property type="entry name" value="Cell_div_ZipA"/>
</dbReference>
<dbReference type="Gene3D" id="3.30.1400.10">
    <property type="entry name" value="ZipA, C-terminal FtsZ-binding domain"/>
    <property type="match status" value="1"/>
</dbReference>
<keyword evidence="7 8" id="KW-0131">Cell cycle</keyword>